<proteinExistence type="predicted"/>
<dbReference type="RefSeq" id="WP_281763635.1">
    <property type="nucleotide sequence ID" value="NZ_BRVO01000001.1"/>
</dbReference>
<dbReference type="Proteomes" id="UP001143543">
    <property type="component" value="Unassembled WGS sequence"/>
</dbReference>
<feature type="chain" id="PRO_5047401040" description="Tail specific protease domain-containing protein" evidence="1">
    <location>
        <begin position="19"/>
        <end position="410"/>
    </location>
</feature>
<gene>
    <name evidence="3" type="ORF">Y10_03420</name>
</gene>
<dbReference type="InterPro" id="IPR029045">
    <property type="entry name" value="ClpP/crotonase-like_dom_sf"/>
</dbReference>
<protein>
    <recommendedName>
        <fullName evidence="2">Tail specific protease domain-containing protein</fullName>
    </recommendedName>
</protein>
<evidence type="ECO:0000259" key="2">
    <source>
        <dbReference type="Pfam" id="PF03572"/>
    </source>
</evidence>
<accession>A0ABQ5MEY6</accession>
<feature type="domain" description="Tail specific protease" evidence="2">
    <location>
        <begin position="303"/>
        <end position="385"/>
    </location>
</feature>
<dbReference type="EMBL" id="BRVO01000001">
    <property type="protein sequence ID" value="GLB47974.1"/>
    <property type="molecule type" value="Genomic_DNA"/>
</dbReference>
<dbReference type="SUPFAM" id="SSF52096">
    <property type="entry name" value="ClpP/crotonase"/>
    <property type="match status" value="1"/>
</dbReference>
<sequence length="410" mass="46310">MKTLVTVLMLCIASLVNAQKLTMAQWQQDLKVYQEQLEVKHIDLYNKISKPEFDATLKNIESSLDTATDFEVMAALMKLTHRIGDGHTSISLWNQDMHYYPIGIYKFGNKWLVTATTTADKAMLGAELTAINNIPVDEVAHKLAPYYQFVENSHSNSTRFVDCFNHFELLQLLGITKKEATTFTFISKDGTPQKITLEPLKRTEYDEVVTQSLVYSIPQIAAPVVRVSNGFWAAPITNTNAVYIYYRNYPTFEEMQQFGEQLVGYCATNNIRKVVIDMRQNWGGDLFVGLTLAYVINLADGLDFKNGMYVLSDHKTFSAATINTAQYRALLNATIVGLPTGSNPVGYQDMSTFELPNSALKINYSKRYFKLQETATDGVQPDIEIPYDPNKIAAGIDNMLAWLYNNKLKE</sequence>
<dbReference type="Pfam" id="PF03572">
    <property type="entry name" value="Peptidase_S41"/>
    <property type="match status" value="1"/>
</dbReference>
<dbReference type="InterPro" id="IPR005151">
    <property type="entry name" value="Tail-specific_protease"/>
</dbReference>
<organism evidence="3 4">
    <name type="scientific">Neptunitalea lumnitzerae</name>
    <dbReference type="NCBI Taxonomy" id="2965509"/>
    <lineage>
        <taxon>Bacteria</taxon>
        <taxon>Pseudomonadati</taxon>
        <taxon>Bacteroidota</taxon>
        <taxon>Flavobacteriia</taxon>
        <taxon>Flavobacteriales</taxon>
        <taxon>Flavobacteriaceae</taxon>
        <taxon>Neptunitalea</taxon>
    </lineage>
</organism>
<reference evidence="3" key="1">
    <citation type="submission" date="2022-07" db="EMBL/GenBank/DDBJ databases">
        <title>Taxonomy of Novel Oxalotrophic and Methylotrophic Bacteria.</title>
        <authorList>
            <person name="Sahin N."/>
            <person name="Tani A."/>
        </authorList>
    </citation>
    <scope>NUCLEOTIDE SEQUENCE</scope>
    <source>
        <strain evidence="3">Y10</strain>
    </source>
</reference>
<evidence type="ECO:0000256" key="1">
    <source>
        <dbReference type="SAM" id="SignalP"/>
    </source>
</evidence>
<feature type="signal peptide" evidence="1">
    <location>
        <begin position="1"/>
        <end position="18"/>
    </location>
</feature>
<keyword evidence="4" id="KW-1185">Reference proteome</keyword>
<evidence type="ECO:0000313" key="4">
    <source>
        <dbReference type="Proteomes" id="UP001143543"/>
    </source>
</evidence>
<keyword evidence="1" id="KW-0732">Signal</keyword>
<name>A0ABQ5MEY6_9FLAO</name>
<comment type="caution">
    <text evidence="3">The sequence shown here is derived from an EMBL/GenBank/DDBJ whole genome shotgun (WGS) entry which is preliminary data.</text>
</comment>
<dbReference type="Gene3D" id="3.90.226.10">
    <property type="entry name" value="2-enoyl-CoA Hydratase, Chain A, domain 1"/>
    <property type="match status" value="1"/>
</dbReference>
<evidence type="ECO:0000313" key="3">
    <source>
        <dbReference type="EMBL" id="GLB47974.1"/>
    </source>
</evidence>